<sequence length="111" mass="12976">MDKYKFLKEIYDKDSVIPENNSLYSSDNVEVQTVLKLNEEELVNYHVGLNSNAQDYYMKDYWITDKGREFVDEHSPKTKLERKAIPKLENVVIEIAVAVVIAAIVYYLKLK</sequence>
<dbReference type="EMBL" id="DYWC01000045">
    <property type="protein sequence ID" value="HJF86177.1"/>
    <property type="molecule type" value="Genomic_DNA"/>
</dbReference>
<keyword evidence="1" id="KW-1133">Transmembrane helix</keyword>
<dbReference type="Proteomes" id="UP000747013">
    <property type="component" value="Unassembled WGS sequence"/>
</dbReference>
<keyword evidence="1" id="KW-0812">Transmembrane</keyword>
<proteinExistence type="predicted"/>
<name>A0A921HQX1_9LACO</name>
<evidence type="ECO:0000256" key="1">
    <source>
        <dbReference type="SAM" id="Phobius"/>
    </source>
</evidence>
<feature type="transmembrane region" description="Helical" evidence="1">
    <location>
        <begin position="91"/>
        <end position="108"/>
    </location>
</feature>
<reference evidence="2" key="1">
    <citation type="journal article" date="2021" name="PeerJ">
        <title>Extensive microbial diversity within the chicken gut microbiome revealed by metagenomics and culture.</title>
        <authorList>
            <person name="Gilroy R."/>
            <person name="Ravi A."/>
            <person name="Getino M."/>
            <person name="Pursley I."/>
            <person name="Horton D.L."/>
            <person name="Alikhan N.F."/>
            <person name="Baker D."/>
            <person name="Gharbi K."/>
            <person name="Hall N."/>
            <person name="Watson M."/>
            <person name="Adriaenssens E.M."/>
            <person name="Foster-Nyarko E."/>
            <person name="Jarju S."/>
            <person name="Secka A."/>
            <person name="Antonio M."/>
            <person name="Oren A."/>
            <person name="Chaudhuri R.R."/>
            <person name="La Ragione R."/>
            <person name="Hildebrand F."/>
            <person name="Pallen M.J."/>
        </authorList>
    </citation>
    <scope>NUCLEOTIDE SEQUENCE</scope>
    <source>
        <strain evidence="2">7886</strain>
    </source>
</reference>
<gene>
    <name evidence="2" type="ORF">K8V88_01950</name>
</gene>
<accession>A0A921HQX1</accession>
<comment type="caution">
    <text evidence="2">The sequence shown here is derived from an EMBL/GenBank/DDBJ whole genome shotgun (WGS) entry which is preliminary data.</text>
</comment>
<dbReference type="AlphaFoldDB" id="A0A921HQX1"/>
<keyword evidence="1" id="KW-0472">Membrane</keyword>
<evidence type="ECO:0000313" key="2">
    <source>
        <dbReference type="EMBL" id="HJF86177.1"/>
    </source>
</evidence>
<protein>
    <submittedName>
        <fullName evidence="2">Uncharacterized protein</fullName>
    </submittedName>
</protein>
<reference evidence="2" key="2">
    <citation type="submission" date="2021-09" db="EMBL/GenBank/DDBJ databases">
        <authorList>
            <person name="Gilroy R."/>
        </authorList>
    </citation>
    <scope>NUCLEOTIDE SEQUENCE</scope>
    <source>
        <strain evidence="2">7886</strain>
    </source>
</reference>
<organism evidence="2 3">
    <name type="scientific">Companilactobacillus farciminis</name>
    <dbReference type="NCBI Taxonomy" id="1612"/>
    <lineage>
        <taxon>Bacteria</taxon>
        <taxon>Bacillati</taxon>
        <taxon>Bacillota</taxon>
        <taxon>Bacilli</taxon>
        <taxon>Lactobacillales</taxon>
        <taxon>Lactobacillaceae</taxon>
        <taxon>Companilactobacillus</taxon>
    </lineage>
</organism>
<evidence type="ECO:0000313" key="3">
    <source>
        <dbReference type="Proteomes" id="UP000747013"/>
    </source>
</evidence>